<comment type="subcellular location">
    <subcellularLocation>
        <location evidence="2">Cytoplasm</location>
    </subcellularLocation>
    <subcellularLocation>
        <location evidence="1">Nucleus</location>
    </subcellularLocation>
</comment>
<dbReference type="InterPro" id="IPR058546">
    <property type="entry name" value="RPS4B/Roq1-like_LRR"/>
</dbReference>
<keyword evidence="4" id="KW-0963">Cytoplasm</keyword>
<sequence>MGIKTFRDDQLERGEEIKSELLKTIEESRISVVVFSKTYAHSKWCLDELAKIMECREEMEQMVFPVFYHVDPCDVRKQTGSFGEAFSIHERNVDAKKVQRWRDSLTEASNISGFHVNDGYESKHIKEIINQIFKRSMNSKLLHINDDIVGMDFRLKELKSLLSSDLNDTRVVGIYGTGGIGKTTIAKIVYNEIQYQFTGASFLQDVRETFNKGCQLQLQQQLLHDTVGNDEEFSNINKGINIIKDRLGSKKVLIVIDDVDRLQQLESVAGSPKWFGPGSTIIITTRNQHLLVEYGVTISHKATELHYEEALQLFSQHAFKQNVPKEDYVDLSNCMVQYAQGLPLALKVLGSSLQGMTIDEWKSASDKLKKNPMKEINDALRISFDGLDPSQKEVFLDIACFFKGECKDFVSRILDGCNLFVTCNIRVLCDRCLVTILNNVIQMHDLIQEMGWAIIREECLGDPCKWSRLWDVDDIYDAFSKQEEMQNIQTISLDLSRSREIQFNTKVFSKMKKLRLLKIYCNDHDGLTREEYKVLLPKDFQFPHDLRYLHWQRCTLTSLPWNFNGKHLIEINLKSSNVKQLWKGNRRLEELKGIDLSNSKQLVKMPKFSSMSNLERLNLEGCISLRELHPSIGDLKSLTYLNLGGCEQLRSFLSSMKFESLEVLYLNCCPNLKKFPEIHGNMECLKELYLNKSGIQALPSSIVYLASLEVLNLSYCSNFKKFPEIHGNMECLKELYFNRSGIQELPSSIVYLASLEVLNLSDCSNFEKFPEIHGNMKFLRELYLERCSKFEKFPDTFTYMGHLRGLHLRESGIKELPSSIGYLESLEILDLSCCSKFEKFPEIQGNMKYVFTNMGRLRELCLYGSGIKELPGSIGYLESLEELNLRYCSNFEKFPEIQGNMKCLKMLCLEDTAIKELPNGIGRLQALEILDLSGCSNLERNLKSLPNSICGLKSLKGLSLNGCSNLEAFLEITEDMEQLEGLFLCETGISELPSSIEHLRGLKSLELINCENLVALPNSIGNLTCLTSLHVRNCPKLHNLPDNLRSQQCILTSLDLGGCNLMEEEIPSDLWCLSSLEFLNISENHMRCIPTGITHLCKLRTLLMNHCPMLEVIGELPSSLGWIEAHGCPCLETETSSSLLWSSLLKHLKSPIQRRFNIIIPGSSGIPEWVSHQRMGCEVSVELPMNWYEDNNLLGFVLFFHHVPLDDDECVRTSYFPQCELAISHGDQSKRLDNIHFHPHCKRYCIEGISCSSERYDSGSTSDPALWVTYFPQIGIPSKYRSRKWNNFKAHFYNRVYNASFTCGENASFKMKSCGIHLIYAQDQKHWPQPSGKRPANREDHSSKEKFSSFQRIKGFFNL</sequence>
<protein>
    <recommendedName>
        <fullName evidence="3">ADP-ribosyl cyclase/cyclic ADP-ribose hydrolase</fullName>
        <ecNumber evidence="3">3.2.2.6</ecNumber>
    </recommendedName>
</protein>
<accession>A0A438IE07</accession>
<dbReference type="GO" id="GO:0005737">
    <property type="term" value="C:cytoplasm"/>
    <property type="evidence" value="ECO:0007669"/>
    <property type="project" value="UniProtKB-SubCell"/>
</dbReference>
<comment type="caution">
    <text evidence="15">The sequence shown here is derived from an EMBL/GenBank/DDBJ whole genome shotgun (WGS) entry which is preliminary data.</text>
</comment>
<dbReference type="Proteomes" id="UP000288805">
    <property type="component" value="Unassembled WGS sequence"/>
</dbReference>
<dbReference type="InterPro" id="IPR000157">
    <property type="entry name" value="TIR_dom"/>
</dbReference>
<keyword evidence="7" id="KW-0378">Hydrolase</keyword>
<dbReference type="SUPFAM" id="SSF52058">
    <property type="entry name" value="L domain-like"/>
    <property type="match status" value="2"/>
</dbReference>
<dbReference type="FunFam" id="1.10.8.430:FF:000002">
    <property type="entry name" value="Disease resistance protein (TIR-NBS-LRR class)"/>
    <property type="match status" value="1"/>
</dbReference>
<dbReference type="GO" id="GO:0061809">
    <property type="term" value="F:NAD+ nucleosidase activity, cyclic ADP-ribose generating"/>
    <property type="evidence" value="ECO:0007669"/>
    <property type="project" value="UniProtKB-EC"/>
</dbReference>
<dbReference type="PRINTS" id="PR00364">
    <property type="entry name" value="DISEASERSIST"/>
</dbReference>
<dbReference type="InterPro" id="IPR003591">
    <property type="entry name" value="Leu-rich_rpt_typical-subtyp"/>
</dbReference>
<gene>
    <name evidence="15" type="primary">N_168</name>
    <name evidence="15" type="ORF">CK203_040027</name>
</gene>
<dbReference type="InterPro" id="IPR027417">
    <property type="entry name" value="P-loop_NTPase"/>
</dbReference>
<proteinExistence type="inferred from homology"/>
<evidence type="ECO:0000256" key="5">
    <source>
        <dbReference type="ARBA" id="ARBA00022614"/>
    </source>
</evidence>
<keyword evidence="10" id="KW-0539">Nucleus</keyword>
<evidence type="ECO:0000313" key="16">
    <source>
        <dbReference type="Proteomes" id="UP000288805"/>
    </source>
</evidence>
<dbReference type="Pfam" id="PF01582">
    <property type="entry name" value="TIR"/>
    <property type="match status" value="1"/>
</dbReference>
<dbReference type="InterPro" id="IPR042197">
    <property type="entry name" value="Apaf_helical"/>
</dbReference>
<dbReference type="InterPro" id="IPR035897">
    <property type="entry name" value="Toll_tir_struct_dom_sf"/>
</dbReference>
<dbReference type="GO" id="GO:0007165">
    <property type="term" value="P:signal transduction"/>
    <property type="evidence" value="ECO:0007669"/>
    <property type="project" value="InterPro"/>
</dbReference>
<dbReference type="PANTHER" id="PTHR11017">
    <property type="entry name" value="LEUCINE-RICH REPEAT-CONTAINING PROTEIN"/>
    <property type="match status" value="1"/>
</dbReference>
<evidence type="ECO:0000256" key="1">
    <source>
        <dbReference type="ARBA" id="ARBA00004123"/>
    </source>
</evidence>
<dbReference type="InterPro" id="IPR055414">
    <property type="entry name" value="LRR_R13L4/SHOC2-like"/>
</dbReference>
<dbReference type="SUPFAM" id="SSF52540">
    <property type="entry name" value="P-loop containing nucleoside triphosphate hydrolases"/>
    <property type="match status" value="1"/>
</dbReference>
<feature type="compositionally biased region" description="Basic and acidic residues" evidence="13">
    <location>
        <begin position="1336"/>
        <end position="1347"/>
    </location>
</feature>
<evidence type="ECO:0000256" key="2">
    <source>
        <dbReference type="ARBA" id="ARBA00004496"/>
    </source>
</evidence>
<organism evidence="15 16">
    <name type="scientific">Vitis vinifera</name>
    <name type="common">Grape</name>
    <dbReference type="NCBI Taxonomy" id="29760"/>
    <lineage>
        <taxon>Eukaryota</taxon>
        <taxon>Viridiplantae</taxon>
        <taxon>Streptophyta</taxon>
        <taxon>Embryophyta</taxon>
        <taxon>Tracheophyta</taxon>
        <taxon>Spermatophyta</taxon>
        <taxon>Magnoliopsida</taxon>
        <taxon>eudicotyledons</taxon>
        <taxon>Gunneridae</taxon>
        <taxon>Pentapetalae</taxon>
        <taxon>rosids</taxon>
        <taxon>Vitales</taxon>
        <taxon>Vitaceae</taxon>
        <taxon>Viteae</taxon>
        <taxon>Vitis</taxon>
    </lineage>
</organism>
<dbReference type="EMBL" id="QGNW01000117">
    <property type="protein sequence ID" value="RVW94972.1"/>
    <property type="molecule type" value="Genomic_DNA"/>
</dbReference>
<dbReference type="GO" id="GO:0005634">
    <property type="term" value="C:nucleus"/>
    <property type="evidence" value="ECO:0007669"/>
    <property type="project" value="UniProtKB-SubCell"/>
</dbReference>
<dbReference type="InterPro" id="IPR002182">
    <property type="entry name" value="NB-ARC"/>
</dbReference>
<dbReference type="GO" id="GO:0043531">
    <property type="term" value="F:ADP binding"/>
    <property type="evidence" value="ECO:0007669"/>
    <property type="project" value="InterPro"/>
</dbReference>
<keyword evidence="8" id="KW-0611">Plant defense</keyword>
<dbReference type="SMART" id="SM00255">
    <property type="entry name" value="TIR"/>
    <property type="match status" value="1"/>
</dbReference>
<comment type="similarity">
    <text evidence="12">Belongs to the disease resistance TIR-NB-LRR family.</text>
</comment>
<keyword evidence="9" id="KW-0520">NAD</keyword>
<dbReference type="PROSITE" id="PS50104">
    <property type="entry name" value="TIR"/>
    <property type="match status" value="1"/>
</dbReference>
<dbReference type="Pfam" id="PF23282">
    <property type="entry name" value="WHD_ROQ1"/>
    <property type="match status" value="1"/>
</dbReference>
<dbReference type="Pfam" id="PF23286">
    <property type="entry name" value="LRR_13"/>
    <property type="match status" value="1"/>
</dbReference>
<evidence type="ECO:0000256" key="4">
    <source>
        <dbReference type="ARBA" id="ARBA00022490"/>
    </source>
</evidence>
<dbReference type="SMART" id="SM00369">
    <property type="entry name" value="LRR_TYP"/>
    <property type="match status" value="8"/>
</dbReference>
<dbReference type="FunFam" id="3.40.50.10140:FF:000007">
    <property type="entry name" value="Disease resistance protein (TIR-NBS-LRR class)"/>
    <property type="match status" value="1"/>
</dbReference>
<evidence type="ECO:0000313" key="15">
    <source>
        <dbReference type="EMBL" id="RVW94972.1"/>
    </source>
</evidence>
<name>A0A438IE07_VITVI</name>
<evidence type="ECO:0000256" key="10">
    <source>
        <dbReference type="ARBA" id="ARBA00023242"/>
    </source>
</evidence>
<feature type="region of interest" description="Disordered" evidence="13">
    <location>
        <begin position="1325"/>
        <end position="1347"/>
    </location>
</feature>
<dbReference type="Pfam" id="PF00931">
    <property type="entry name" value="NB-ARC"/>
    <property type="match status" value="1"/>
</dbReference>
<dbReference type="InterPro" id="IPR032675">
    <property type="entry name" value="LRR_dom_sf"/>
</dbReference>
<keyword evidence="6" id="KW-0677">Repeat</keyword>
<evidence type="ECO:0000256" key="7">
    <source>
        <dbReference type="ARBA" id="ARBA00022801"/>
    </source>
</evidence>
<dbReference type="InterPro" id="IPR044974">
    <property type="entry name" value="Disease_R_plants"/>
</dbReference>
<dbReference type="Gene3D" id="3.40.50.10140">
    <property type="entry name" value="Toll/interleukin-1 receptor homology (TIR) domain"/>
    <property type="match status" value="1"/>
</dbReference>
<dbReference type="Gene3D" id="3.80.10.10">
    <property type="entry name" value="Ribonuclease Inhibitor"/>
    <property type="match status" value="4"/>
</dbReference>
<evidence type="ECO:0000256" key="13">
    <source>
        <dbReference type="SAM" id="MobiDB-lite"/>
    </source>
</evidence>
<dbReference type="Gene3D" id="1.10.8.430">
    <property type="entry name" value="Helical domain of apoptotic protease-activating factors"/>
    <property type="match status" value="1"/>
</dbReference>
<dbReference type="Pfam" id="PF20160">
    <property type="entry name" value="C-JID"/>
    <property type="match status" value="1"/>
</dbReference>
<dbReference type="GO" id="GO:0050832">
    <property type="term" value="P:defense response to fungus"/>
    <property type="evidence" value="ECO:0007669"/>
    <property type="project" value="UniProtKB-ARBA"/>
</dbReference>
<dbReference type="Pfam" id="PF23598">
    <property type="entry name" value="LRR_14"/>
    <property type="match status" value="1"/>
</dbReference>
<dbReference type="InterPro" id="IPR058192">
    <property type="entry name" value="WHD_ROQ1-like"/>
</dbReference>
<dbReference type="SUPFAM" id="SSF52200">
    <property type="entry name" value="Toll/Interleukin receptor TIR domain"/>
    <property type="match status" value="1"/>
</dbReference>
<keyword evidence="5" id="KW-0433">Leucine-rich repeat</keyword>
<evidence type="ECO:0000256" key="8">
    <source>
        <dbReference type="ARBA" id="ARBA00022821"/>
    </source>
</evidence>
<reference evidence="15 16" key="1">
    <citation type="journal article" date="2018" name="PLoS Genet.">
        <title>Population sequencing reveals clonal diversity and ancestral inbreeding in the grapevine cultivar Chardonnay.</title>
        <authorList>
            <person name="Roach M.J."/>
            <person name="Johnson D.L."/>
            <person name="Bohlmann J."/>
            <person name="van Vuuren H.J."/>
            <person name="Jones S.J."/>
            <person name="Pretorius I.S."/>
            <person name="Schmidt S.A."/>
            <person name="Borneman A.R."/>
        </authorList>
    </citation>
    <scope>NUCLEOTIDE SEQUENCE [LARGE SCALE GENOMIC DNA]</scope>
    <source>
        <strain evidence="16">cv. Chardonnay</strain>
        <tissue evidence="15">Leaf</tissue>
    </source>
</reference>
<evidence type="ECO:0000256" key="11">
    <source>
        <dbReference type="ARBA" id="ARBA00047304"/>
    </source>
</evidence>
<evidence type="ECO:0000256" key="9">
    <source>
        <dbReference type="ARBA" id="ARBA00023027"/>
    </source>
</evidence>
<dbReference type="PANTHER" id="PTHR11017:SF570">
    <property type="entry name" value="DISEASE RESISTANCE PROTEIN (TIR-NBS CLASS)-RELATED"/>
    <property type="match status" value="1"/>
</dbReference>
<evidence type="ECO:0000259" key="14">
    <source>
        <dbReference type="PROSITE" id="PS50104"/>
    </source>
</evidence>
<comment type="catalytic activity">
    <reaction evidence="11">
        <text>NAD(+) + H2O = ADP-D-ribose + nicotinamide + H(+)</text>
        <dbReference type="Rhea" id="RHEA:16301"/>
        <dbReference type="ChEBI" id="CHEBI:15377"/>
        <dbReference type="ChEBI" id="CHEBI:15378"/>
        <dbReference type="ChEBI" id="CHEBI:17154"/>
        <dbReference type="ChEBI" id="CHEBI:57540"/>
        <dbReference type="ChEBI" id="CHEBI:57967"/>
        <dbReference type="EC" id="3.2.2.6"/>
    </reaction>
    <physiologicalReaction direction="left-to-right" evidence="11">
        <dbReference type="Rhea" id="RHEA:16302"/>
    </physiologicalReaction>
</comment>
<evidence type="ECO:0000256" key="3">
    <source>
        <dbReference type="ARBA" id="ARBA00011982"/>
    </source>
</evidence>
<dbReference type="EC" id="3.2.2.6" evidence="3"/>
<dbReference type="InterPro" id="IPR045344">
    <property type="entry name" value="C-JID"/>
</dbReference>
<feature type="domain" description="TIR" evidence="14">
    <location>
        <begin position="1"/>
        <end position="136"/>
    </location>
</feature>
<dbReference type="Gene3D" id="3.40.50.300">
    <property type="entry name" value="P-loop containing nucleotide triphosphate hydrolases"/>
    <property type="match status" value="1"/>
</dbReference>
<evidence type="ECO:0000256" key="6">
    <source>
        <dbReference type="ARBA" id="ARBA00022737"/>
    </source>
</evidence>
<dbReference type="GO" id="GO:0043068">
    <property type="term" value="P:positive regulation of programmed cell death"/>
    <property type="evidence" value="ECO:0007669"/>
    <property type="project" value="UniProtKB-ARBA"/>
</dbReference>
<evidence type="ECO:0000256" key="12">
    <source>
        <dbReference type="ARBA" id="ARBA00061488"/>
    </source>
</evidence>